<protein>
    <submittedName>
        <fullName evidence="1">Uncharacterized protein</fullName>
    </submittedName>
</protein>
<name>A0ABD0JGN6_9CAEN</name>
<sequence>MHYTSYNTFITMQLHHTQGSYRRQTVPVSADRLQPHNKATLNHTISCTPHLSNTFYPLCHPQRLFNTRSAEAPRSYQTYAQSTPALAYSLWMIPAHGLTIQKLFLH</sequence>
<reference evidence="1 2" key="1">
    <citation type="journal article" date="2023" name="Sci. Data">
        <title>Genome assembly of the Korean intertidal mud-creeper Batillaria attramentaria.</title>
        <authorList>
            <person name="Patra A.K."/>
            <person name="Ho P.T."/>
            <person name="Jun S."/>
            <person name="Lee S.J."/>
            <person name="Kim Y."/>
            <person name="Won Y.J."/>
        </authorList>
    </citation>
    <scope>NUCLEOTIDE SEQUENCE [LARGE SCALE GENOMIC DNA]</scope>
    <source>
        <strain evidence="1">Wonlab-2016</strain>
    </source>
</reference>
<dbReference type="Proteomes" id="UP001519460">
    <property type="component" value="Unassembled WGS sequence"/>
</dbReference>
<dbReference type="EMBL" id="JACVVK020000447">
    <property type="protein sequence ID" value="KAK7474112.1"/>
    <property type="molecule type" value="Genomic_DNA"/>
</dbReference>
<gene>
    <name evidence="1" type="ORF">BaRGS_00034641</name>
</gene>
<evidence type="ECO:0000313" key="1">
    <source>
        <dbReference type="EMBL" id="KAK7474112.1"/>
    </source>
</evidence>
<organism evidence="1 2">
    <name type="scientific">Batillaria attramentaria</name>
    <dbReference type="NCBI Taxonomy" id="370345"/>
    <lineage>
        <taxon>Eukaryota</taxon>
        <taxon>Metazoa</taxon>
        <taxon>Spiralia</taxon>
        <taxon>Lophotrochozoa</taxon>
        <taxon>Mollusca</taxon>
        <taxon>Gastropoda</taxon>
        <taxon>Caenogastropoda</taxon>
        <taxon>Sorbeoconcha</taxon>
        <taxon>Cerithioidea</taxon>
        <taxon>Batillariidae</taxon>
        <taxon>Batillaria</taxon>
    </lineage>
</organism>
<proteinExistence type="predicted"/>
<dbReference type="AlphaFoldDB" id="A0ABD0JGN6"/>
<accession>A0ABD0JGN6</accession>
<keyword evidence="2" id="KW-1185">Reference proteome</keyword>
<evidence type="ECO:0000313" key="2">
    <source>
        <dbReference type="Proteomes" id="UP001519460"/>
    </source>
</evidence>
<comment type="caution">
    <text evidence="1">The sequence shown here is derived from an EMBL/GenBank/DDBJ whole genome shotgun (WGS) entry which is preliminary data.</text>
</comment>